<dbReference type="GO" id="GO:0001669">
    <property type="term" value="C:acrosomal vesicle"/>
    <property type="evidence" value="ECO:0007669"/>
    <property type="project" value="TreeGrafter"/>
</dbReference>
<accession>A0A8D8X6L2</accession>
<dbReference type="PANTHER" id="PTHR21074:SF0">
    <property type="entry name" value="IQ AND UBIQUITIN-LIKE DOMAIN-CONTAINING PROTEIN"/>
    <property type="match status" value="1"/>
</dbReference>
<dbReference type="GO" id="GO:0031514">
    <property type="term" value="C:motile cilium"/>
    <property type="evidence" value="ECO:0007669"/>
    <property type="project" value="TreeGrafter"/>
</dbReference>
<dbReference type="Pfam" id="PF25805">
    <property type="entry name" value="IQUB"/>
    <property type="match status" value="1"/>
</dbReference>
<evidence type="ECO:0000259" key="1">
    <source>
        <dbReference type="Pfam" id="PF25805"/>
    </source>
</evidence>
<organism evidence="2">
    <name type="scientific">Cacopsylla melanoneura</name>
    <dbReference type="NCBI Taxonomy" id="428564"/>
    <lineage>
        <taxon>Eukaryota</taxon>
        <taxon>Metazoa</taxon>
        <taxon>Ecdysozoa</taxon>
        <taxon>Arthropoda</taxon>
        <taxon>Hexapoda</taxon>
        <taxon>Insecta</taxon>
        <taxon>Pterygota</taxon>
        <taxon>Neoptera</taxon>
        <taxon>Paraneoptera</taxon>
        <taxon>Hemiptera</taxon>
        <taxon>Sternorrhyncha</taxon>
        <taxon>Psylloidea</taxon>
        <taxon>Psyllidae</taxon>
        <taxon>Psyllinae</taxon>
        <taxon>Cacopsylla</taxon>
    </lineage>
</organism>
<dbReference type="GO" id="GO:0060271">
    <property type="term" value="P:cilium assembly"/>
    <property type="evidence" value="ECO:0007669"/>
    <property type="project" value="TreeGrafter"/>
</dbReference>
<evidence type="ECO:0000313" key="2">
    <source>
        <dbReference type="EMBL" id="CAG6685652.1"/>
    </source>
</evidence>
<name>A0A8D8X6L2_9HEMI</name>
<dbReference type="InterPro" id="IPR057887">
    <property type="entry name" value="IQUB_helical"/>
</dbReference>
<protein>
    <submittedName>
        <fullName evidence="2">IQ and ubiquitin-like domain-containing protein</fullName>
    </submittedName>
</protein>
<feature type="domain" description="IQ motif and ubiquitin-like" evidence="1">
    <location>
        <begin position="359"/>
        <end position="485"/>
    </location>
</feature>
<dbReference type="EMBL" id="HBUF01272802">
    <property type="protein sequence ID" value="CAG6685652.1"/>
    <property type="molecule type" value="Transcribed_RNA"/>
</dbReference>
<dbReference type="PANTHER" id="PTHR21074">
    <property type="entry name" value="IQ AND UBIQUITIN-LIKE DOMAIN-CONTAINING PROTEIN"/>
    <property type="match status" value="1"/>
</dbReference>
<proteinExistence type="predicted"/>
<sequence>MMNCKHDADITNNNHLAVTPDNMNNISAMSTIIIKFIFNDSILCTISFRTDTTIGEVKTKLAEMFHEEIEIEKDSAVIGNDVTLMDIGAIPLGTIELGLKCCAGVDLTKLYRPTPMPTVDVIMVRIFEGKKQIKEYVVEIEKSDHVKPWLGGYRNKMTRTEYHHAETQTVYVKNNQVQCNNQSAQTPVFPLKHTQSNTMITRRTQTRSRYIPDIGDVFKKASDKSYVTYDEWLNKYNIVDHVIKIQTWYRHIKMKKRQKNILEHLYEYTELQVHTKEELRKKLDRVDSADNNLIKKKPSSRHDFDVLYMIIGKWWTNEMQRIRDIPDETIRKNEHVKLLQKEIYYLSKLDRCRAECREKAEQKQLLCLLNKAAKPKKMITSNNKEVSISTIETQKATVLKNIYVKIIRRDVNTEERIEILNEFTDILLKCEGIEFIENILALVRKEIDQMYVGVPKKNLEMTRNRIELLFSKFLNFPEYNKNSKAIRMSGRLRRGATPEERYFTCSRCNRTLPASEYPAAAQKSVHRICNSCEWVENVGSKRIDLKPYKQMLNTIQKRELDKNSTSSLCFGMQPSGMYYLVNVIWDGRSAITEASEISSLQCIRWDRTQDWSPWNCIVLTTQEAELHENINDVKEFYSADFITKVTLRHISARIQFLSLQETEDSVQFTGEFNEFNETNVLLDKEYVKSFMNIDSAHVKG</sequence>
<dbReference type="AlphaFoldDB" id="A0A8D8X6L2"/>
<dbReference type="InterPro" id="IPR037695">
    <property type="entry name" value="IQUB"/>
</dbReference>
<reference evidence="2" key="1">
    <citation type="submission" date="2021-05" db="EMBL/GenBank/DDBJ databases">
        <authorList>
            <person name="Alioto T."/>
            <person name="Alioto T."/>
            <person name="Gomez Garrido J."/>
        </authorList>
    </citation>
    <scope>NUCLEOTIDE SEQUENCE</scope>
</reference>
<dbReference type="GO" id="GO:0030317">
    <property type="term" value="P:flagellated sperm motility"/>
    <property type="evidence" value="ECO:0007669"/>
    <property type="project" value="TreeGrafter"/>
</dbReference>